<reference evidence="2 3" key="1">
    <citation type="submission" date="2024-08" db="EMBL/GenBank/DDBJ databases">
        <title>The draft genome of Apodemus speciosus.</title>
        <authorList>
            <person name="Nabeshima K."/>
            <person name="Suzuki S."/>
            <person name="Onuma M."/>
        </authorList>
    </citation>
    <scope>NUCLEOTIDE SEQUENCE [LARGE SCALE GENOMIC DNA]</scope>
    <source>
        <strain evidence="2">IB14-021</strain>
    </source>
</reference>
<evidence type="ECO:0000313" key="3">
    <source>
        <dbReference type="Proteomes" id="UP001623349"/>
    </source>
</evidence>
<keyword evidence="3" id="KW-1185">Reference proteome</keyword>
<dbReference type="Proteomes" id="UP001623349">
    <property type="component" value="Unassembled WGS sequence"/>
</dbReference>
<dbReference type="InterPro" id="IPR016186">
    <property type="entry name" value="C-type_lectin-like/link_sf"/>
</dbReference>
<evidence type="ECO:0000259" key="1">
    <source>
        <dbReference type="Pfam" id="PF00059"/>
    </source>
</evidence>
<dbReference type="InterPro" id="IPR016187">
    <property type="entry name" value="CTDL_fold"/>
</dbReference>
<dbReference type="EMBL" id="BAAFST010000006">
    <property type="protein sequence ID" value="GAB1291348.1"/>
    <property type="molecule type" value="Genomic_DNA"/>
</dbReference>
<dbReference type="SUPFAM" id="SSF56436">
    <property type="entry name" value="C-type lectin-like"/>
    <property type="match status" value="1"/>
</dbReference>
<accession>A0ABQ0EWE7</accession>
<organism evidence="2 3">
    <name type="scientific">Apodemus speciosus</name>
    <name type="common">Large Japanese field mouse</name>
    <dbReference type="NCBI Taxonomy" id="105296"/>
    <lineage>
        <taxon>Eukaryota</taxon>
        <taxon>Metazoa</taxon>
        <taxon>Chordata</taxon>
        <taxon>Craniata</taxon>
        <taxon>Vertebrata</taxon>
        <taxon>Euteleostomi</taxon>
        <taxon>Mammalia</taxon>
        <taxon>Eutheria</taxon>
        <taxon>Euarchontoglires</taxon>
        <taxon>Glires</taxon>
        <taxon>Rodentia</taxon>
        <taxon>Myomorpha</taxon>
        <taxon>Muroidea</taxon>
        <taxon>Muridae</taxon>
        <taxon>Murinae</taxon>
        <taxon>Apodemus</taxon>
    </lineage>
</organism>
<dbReference type="PANTHER" id="PTHR46329:SF1">
    <property type="entry name" value="KILLER CELL LECTIN-LIKE RECEPTOR 2"/>
    <property type="match status" value="1"/>
</dbReference>
<dbReference type="PANTHER" id="PTHR46329">
    <property type="entry name" value="KILLER CELL LECTIN-LIKE RECEPTOR 2"/>
    <property type="match status" value="1"/>
</dbReference>
<sequence>MINKFLQLQVPRNNYWIGMSYDNKKKDWAWIDSGPSNLSLTPVIILFLPMEDVHFFVEMQNV</sequence>
<gene>
    <name evidence="2" type="ORF">APTSU1_000657800</name>
</gene>
<dbReference type="Pfam" id="PF00059">
    <property type="entry name" value="Lectin_C"/>
    <property type="match status" value="1"/>
</dbReference>
<dbReference type="InterPro" id="IPR001304">
    <property type="entry name" value="C-type_lectin-like"/>
</dbReference>
<evidence type="ECO:0000313" key="2">
    <source>
        <dbReference type="EMBL" id="GAB1291348.1"/>
    </source>
</evidence>
<name>A0ABQ0EWE7_APOSI</name>
<proteinExistence type="predicted"/>
<comment type="caution">
    <text evidence="2">The sequence shown here is derived from an EMBL/GenBank/DDBJ whole genome shotgun (WGS) entry which is preliminary data.</text>
</comment>
<protein>
    <submittedName>
        <fullName evidence="2">Killer cell lectin-like receptor 5</fullName>
    </submittedName>
</protein>
<feature type="domain" description="C-type lectin" evidence="1">
    <location>
        <begin position="3"/>
        <end position="37"/>
    </location>
</feature>
<dbReference type="Gene3D" id="3.10.100.10">
    <property type="entry name" value="Mannose-Binding Protein A, subunit A"/>
    <property type="match status" value="1"/>
</dbReference>
<dbReference type="InterPro" id="IPR052013">
    <property type="entry name" value="Mouse_KLRs"/>
</dbReference>